<dbReference type="AlphaFoldDB" id="D5BVG5"/>
<dbReference type="InterPro" id="IPR028098">
    <property type="entry name" value="Glyco_trans_4-like_N"/>
</dbReference>
<feature type="compositionally biased region" description="Pro residues" evidence="1">
    <location>
        <begin position="507"/>
        <end position="520"/>
    </location>
</feature>
<accession>D5BVG5</accession>
<protein>
    <submittedName>
        <fullName evidence="4">Glycosyl transferase group 1</fullName>
    </submittedName>
</protein>
<keyword evidence="5" id="KW-1185">Reference proteome</keyword>
<dbReference type="Proteomes" id="UP000001844">
    <property type="component" value="Chromosome"/>
</dbReference>
<reference evidence="5" key="1">
    <citation type="submission" date="2010-04" db="EMBL/GenBank/DDBJ databases">
        <title>Complete genome sequence of Nitrosococcus halophilus Nc4, a salt-adapted, aerobic obligate ammonia-oxidizing sulfur purple bacterium.</title>
        <authorList>
            <consortium name="US DOE Joint Genome Institute"/>
            <person name="Campbell M.A."/>
            <person name="Malfatti S.A."/>
            <person name="Chain P.S.G."/>
            <person name="Heidelberg J.F."/>
            <person name="Ward B.B."/>
            <person name="Klotz M.G."/>
        </authorList>
    </citation>
    <scope>NUCLEOTIDE SEQUENCE [LARGE SCALE GENOMIC DNA]</scope>
    <source>
        <strain evidence="5">Nc4</strain>
    </source>
</reference>
<keyword evidence="4" id="KW-0808">Transferase</keyword>
<name>D5BVG5_NITHN</name>
<dbReference type="HOGENOM" id="CLU_523562_0_0_6"/>
<sequence>MRKITNKIRLYVIGAILNGKNKSLKKRISEVLRVLPPLRAAWLAELGHIFYPLSLLKKGCYGFSNIVMLRDRLADMAAFLNADNSHEARAFKLPRKPYNGKVLYALHSCGPFDPSGYVSRSVGLIGAVQSKGIDTTVAIRPGYPWDLAQHAERSKVSEVHYQGLRFRLSPESPVTRRHPESRYIKVYGERLQALAVENDVSIIHAASNYLNGWAAALAGRALGIPSVYEVRGLWHLSRAFANPDYADTEHYRYYEKREIGACAQVDHVITLSDGLRQWLMARGISGDKISVVGNAAFLPSVEKKDEASTALAVRRHYGIPADAQVMGYLGAIVEYEGLDILIRAHARTPLKHRPYLLIVGSGKHELVLRELVGSLETATQVVFAGRVSPDQVSAHYLAMDAVALPRRDDMLTRLVPAIKPFEIIAHHRPLLISHALATALGNTLPEGYRVIDFDSVDRLDLLVETNRDGRCPVKVPTWEERAAQLVDLYEQLADIGQRQSAPGDAPIKPPPGPLEPNPAP</sequence>
<gene>
    <name evidence="4" type="ordered locus">Nhal_0403</name>
</gene>
<dbReference type="Gene3D" id="3.40.50.2000">
    <property type="entry name" value="Glycogen Phosphorylase B"/>
    <property type="match status" value="2"/>
</dbReference>
<evidence type="ECO:0000256" key="1">
    <source>
        <dbReference type="SAM" id="MobiDB-lite"/>
    </source>
</evidence>
<evidence type="ECO:0000313" key="5">
    <source>
        <dbReference type="Proteomes" id="UP000001844"/>
    </source>
</evidence>
<dbReference type="Pfam" id="PF00534">
    <property type="entry name" value="Glycos_transf_1"/>
    <property type="match status" value="1"/>
</dbReference>
<feature type="domain" description="Glycosyl transferase family 1" evidence="2">
    <location>
        <begin position="314"/>
        <end position="407"/>
    </location>
</feature>
<evidence type="ECO:0000259" key="3">
    <source>
        <dbReference type="Pfam" id="PF13579"/>
    </source>
</evidence>
<evidence type="ECO:0000313" key="4">
    <source>
        <dbReference type="EMBL" id="ADE13593.1"/>
    </source>
</evidence>
<dbReference type="OrthoDB" id="9764577at2"/>
<dbReference type="KEGG" id="nhl:Nhal_0403"/>
<organism evidence="4 5">
    <name type="scientific">Nitrosococcus halophilus (strain Nc4)</name>
    <dbReference type="NCBI Taxonomy" id="472759"/>
    <lineage>
        <taxon>Bacteria</taxon>
        <taxon>Pseudomonadati</taxon>
        <taxon>Pseudomonadota</taxon>
        <taxon>Gammaproteobacteria</taxon>
        <taxon>Chromatiales</taxon>
        <taxon>Chromatiaceae</taxon>
        <taxon>Nitrosococcus</taxon>
    </lineage>
</organism>
<dbReference type="EMBL" id="CP001798">
    <property type="protein sequence ID" value="ADE13593.1"/>
    <property type="molecule type" value="Genomic_DNA"/>
</dbReference>
<proteinExistence type="predicted"/>
<dbReference type="Pfam" id="PF13579">
    <property type="entry name" value="Glyco_trans_4_4"/>
    <property type="match status" value="1"/>
</dbReference>
<dbReference type="PANTHER" id="PTHR45947">
    <property type="entry name" value="SULFOQUINOVOSYL TRANSFERASE SQD2"/>
    <property type="match status" value="1"/>
</dbReference>
<dbReference type="InterPro" id="IPR001296">
    <property type="entry name" value="Glyco_trans_1"/>
</dbReference>
<dbReference type="InterPro" id="IPR050194">
    <property type="entry name" value="Glycosyltransferase_grp1"/>
</dbReference>
<dbReference type="CAZy" id="GT4">
    <property type="family name" value="Glycosyltransferase Family 4"/>
</dbReference>
<feature type="region of interest" description="Disordered" evidence="1">
    <location>
        <begin position="497"/>
        <end position="520"/>
    </location>
</feature>
<dbReference type="RefSeq" id="WP_013031489.1">
    <property type="nucleotide sequence ID" value="NC_013960.1"/>
</dbReference>
<dbReference type="eggNOG" id="COG0438">
    <property type="taxonomic scope" value="Bacteria"/>
</dbReference>
<dbReference type="SUPFAM" id="SSF53756">
    <property type="entry name" value="UDP-Glycosyltransferase/glycogen phosphorylase"/>
    <property type="match status" value="1"/>
</dbReference>
<dbReference type="STRING" id="472759.Nhal_0403"/>
<evidence type="ECO:0000259" key="2">
    <source>
        <dbReference type="Pfam" id="PF00534"/>
    </source>
</evidence>
<feature type="domain" description="Glycosyltransferase subfamily 4-like N-terminal" evidence="3">
    <location>
        <begin position="116"/>
        <end position="294"/>
    </location>
</feature>
<dbReference type="PANTHER" id="PTHR45947:SF3">
    <property type="entry name" value="SULFOQUINOVOSYL TRANSFERASE SQD2"/>
    <property type="match status" value="1"/>
</dbReference>
<dbReference type="GO" id="GO:0016758">
    <property type="term" value="F:hexosyltransferase activity"/>
    <property type="evidence" value="ECO:0007669"/>
    <property type="project" value="TreeGrafter"/>
</dbReference>